<dbReference type="GO" id="GO:0006367">
    <property type="term" value="P:transcription initiation at RNA polymerase II promoter"/>
    <property type="evidence" value="ECO:0007669"/>
    <property type="project" value="InterPro"/>
</dbReference>
<dbReference type="InterPro" id="IPR016656">
    <property type="entry name" value="TFIIE-bsu"/>
</dbReference>
<gene>
    <name evidence="3" type="ORF">CHYS00102_LOCUS14231</name>
</gene>
<dbReference type="EMBL" id="HBFR01019743">
    <property type="protein sequence ID" value="CAD8887033.1"/>
    <property type="molecule type" value="Transcribed_RNA"/>
</dbReference>
<evidence type="ECO:0000256" key="2">
    <source>
        <dbReference type="SAM" id="Phobius"/>
    </source>
</evidence>
<proteinExistence type="predicted"/>
<evidence type="ECO:0008006" key="4">
    <source>
        <dbReference type="Google" id="ProtNLM"/>
    </source>
</evidence>
<protein>
    <recommendedName>
        <fullName evidence="4">Transcription initiation factor IIE subunit beta</fullName>
    </recommendedName>
</protein>
<feature type="compositionally biased region" description="Basic and acidic residues" evidence="1">
    <location>
        <begin position="19"/>
        <end position="28"/>
    </location>
</feature>
<reference evidence="3" key="1">
    <citation type="submission" date="2021-01" db="EMBL/GenBank/DDBJ databases">
        <authorList>
            <person name="Corre E."/>
            <person name="Pelletier E."/>
            <person name="Niang G."/>
            <person name="Scheremetjew M."/>
            <person name="Finn R."/>
            <person name="Kale V."/>
            <person name="Holt S."/>
            <person name="Cochrane G."/>
            <person name="Meng A."/>
            <person name="Brown T."/>
            <person name="Cohen L."/>
        </authorList>
    </citation>
    <scope>NUCLEOTIDE SEQUENCE</scope>
    <source>
        <strain evidence="3">308</strain>
    </source>
</reference>
<evidence type="ECO:0000256" key="1">
    <source>
        <dbReference type="SAM" id="MobiDB-lite"/>
    </source>
</evidence>
<sequence length="489" mass="54280">MLGGGAGDNYNLQFLNHTETSDRPHFEDDGTASSGGESVAEEDVRSDLEKQYEIIAYLQGQRSAPGMGWITPRQIESNLRIDLQGDDVPVAEMLLTNPKVRTETLADGTVVYGYQAKFNISNRTDLLAQINRCRNGVASKELSDTYDGVDRDLEDLLVGGDIIAVANREAGDRTLFPRGEPFYVELGGIIRLSNDKRAIFGESADMDYTKEIKRGEAVWTGNQWFRVSSAVKEGPLSDQPPRAQAPSSVTSIFSLPKKNEIEGYLHAMDEKHIPLDRPLNEQALQNMAESQKALTVHGVGAAASLLLNPTAMRKRPRSSNAFAGSVASLSKVQQNNGPSLTLSSPAMVYCRARRHGCTSDVRDMFLATKAEVSNLSECDLHQKLVKLNLIPEGVPIQRPRMKRSTGTEDGKPKKRRYYTKKDQKNYKRPSQGYRTWGNSFAGCRKTESGEIGRGWRDVGSLTFFLLYFPPLFIDVIVSNSSLLLFQKNY</sequence>
<name>A0A7S1BJ87_9STRA</name>
<dbReference type="AlphaFoldDB" id="A0A7S1BJ87"/>
<keyword evidence="2" id="KW-1133">Transmembrane helix</keyword>
<keyword evidence="2" id="KW-0812">Transmembrane</keyword>
<feature type="region of interest" description="Disordered" evidence="1">
    <location>
        <begin position="398"/>
        <end position="429"/>
    </location>
</feature>
<dbReference type="GO" id="GO:0001097">
    <property type="term" value="F:TFIIH-class transcription factor complex binding"/>
    <property type="evidence" value="ECO:0007669"/>
    <property type="project" value="TreeGrafter"/>
</dbReference>
<feature type="transmembrane region" description="Helical" evidence="2">
    <location>
        <begin position="464"/>
        <end position="485"/>
    </location>
</feature>
<dbReference type="PANTHER" id="PTHR12716:SF8">
    <property type="entry name" value="TRANSCRIPTION INITIATION FACTOR IIE SUBUNIT BETA"/>
    <property type="match status" value="1"/>
</dbReference>
<dbReference type="GO" id="GO:0005673">
    <property type="term" value="C:transcription factor TFIIE complex"/>
    <property type="evidence" value="ECO:0007669"/>
    <property type="project" value="InterPro"/>
</dbReference>
<accession>A0A7S1BJ87</accession>
<evidence type="ECO:0000313" key="3">
    <source>
        <dbReference type="EMBL" id="CAD8887033.1"/>
    </source>
</evidence>
<organism evidence="3">
    <name type="scientific">Corethron hystrix</name>
    <dbReference type="NCBI Taxonomy" id="216773"/>
    <lineage>
        <taxon>Eukaryota</taxon>
        <taxon>Sar</taxon>
        <taxon>Stramenopiles</taxon>
        <taxon>Ochrophyta</taxon>
        <taxon>Bacillariophyta</taxon>
        <taxon>Coscinodiscophyceae</taxon>
        <taxon>Corethrophycidae</taxon>
        <taxon>Corethrales</taxon>
        <taxon>Corethraceae</taxon>
        <taxon>Corethron</taxon>
    </lineage>
</organism>
<dbReference type="PANTHER" id="PTHR12716">
    <property type="entry name" value="TRANSCRIPTION INITIATION FACTOR IIE, BETA SUBUNIT"/>
    <property type="match status" value="1"/>
</dbReference>
<keyword evidence="2" id="KW-0472">Membrane</keyword>
<feature type="region of interest" description="Disordered" evidence="1">
    <location>
        <begin position="19"/>
        <end position="43"/>
    </location>
</feature>